<protein>
    <submittedName>
        <fullName evidence="2">Uncharacterized protein</fullName>
    </submittedName>
</protein>
<feature type="region of interest" description="Disordered" evidence="1">
    <location>
        <begin position="141"/>
        <end position="185"/>
    </location>
</feature>
<feature type="region of interest" description="Disordered" evidence="1">
    <location>
        <begin position="201"/>
        <end position="223"/>
    </location>
</feature>
<evidence type="ECO:0000256" key="1">
    <source>
        <dbReference type="SAM" id="MobiDB-lite"/>
    </source>
</evidence>
<feature type="region of interest" description="Disordered" evidence="1">
    <location>
        <begin position="1"/>
        <end position="126"/>
    </location>
</feature>
<feature type="region of interest" description="Disordered" evidence="1">
    <location>
        <begin position="245"/>
        <end position="379"/>
    </location>
</feature>
<feature type="compositionally biased region" description="Low complexity" evidence="1">
    <location>
        <begin position="401"/>
        <end position="411"/>
    </location>
</feature>
<feature type="compositionally biased region" description="Low complexity" evidence="1">
    <location>
        <begin position="339"/>
        <end position="357"/>
    </location>
</feature>
<accession>A0A2U9A8H7</accession>
<feature type="compositionally biased region" description="Basic residues" evidence="1">
    <location>
        <begin position="270"/>
        <end position="282"/>
    </location>
</feature>
<feature type="region of interest" description="Disordered" evidence="1">
    <location>
        <begin position="393"/>
        <end position="478"/>
    </location>
</feature>
<reference evidence="2" key="1">
    <citation type="journal article" date="2018" name="J. ISSAAS">
        <title>Ultrasensitive capture of human herpes simplex virus genomes directly from clinical samples reveals extraordinarily limited evolution in cell culture.</title>
        <authorList>
            <person name="Greninger A.L."/>
            <person name="Roychoudhury P."/>
            <person name="Xie H."/>
            <person name="Casto A."/>
            <person name="Cent A."/>
            <person name="Pepper G."/>
            <person name="Koelle D.M."/>
            <person name="Huang M.-L."/>
            <person name="Wald A."/>
            <person name="Johnston C."/>
            <person name="Jerome K.R."/>
        </authorList>
    </citation>
    <scope>NUCLEOTIDE SEQUENCE</scope>
    <source>
        <strain evidence="2">HSV1-CULTURE-H7</strain>
    </source>
</reference>
<organismHost>
    <name type="scientific">Homo sapiens</name>
    <name type="common">Human</name>
    <dbReference type="NCBI Taxonomy" id="9606"/>
</organismHost>
<feature type="compositionally biased region" description="Pro residues" evidence="1">
    <location>
        <begin position="171"/>
        <end position="182"/>
    </location>
</feature>
<proteinExistence type="predicted"/>
<sequence length="478" mass="49426">MLSRKVSAISRAHDMLFPTSRKRSTQRSLPPTSRKRSTQRSPPVASTRAFLLREGTNAGEPPPPPPRPPSSAPASPLLRPRVPPPPPPRPPSSAPASPPPSSAHPRCLPVQKRRTGGFLSSEAPGVRPLCFVGGVGGSFPPASACPFPMRSRSRAGASRCRRRPLRRPSATPAPGPRAPQPLPSFVAGAVCGRRSRRAFMCAGETRPPPPGPAPGAGAESGTAPVLALRPNNIYILGRSANASRSHFFYPAAPPPWGGPARRPMGGRQGGRPKGRPPSRWSRRPAGGTGGPGDGQRARGARISLPPNREVGARAPPPARSSLACGTEAETAGSGGNEMPCGAGRGPTRPRAPPMADGADGRGRGFDQRAAATGPRRAGVGAGSCIMEFRSGWARRGGGGPAASAAPPSRRPLGLYEPEDAPIVHTERGCRHGSTTRRGTARDRPSDARRAGTPIRGRSAGGGSAVPVLFPTQASTGPR</sequence>
<dbReference type="PRINTS" id="PR01217">
    <property type="entry name" value="PRICHEXTENSN"/>
</dbReference>
<evidence type="ECO:0000313" key="2">
    <source>
        <dbReference type="EMBL" id="AWO70801.1"/>
    </source>
</evidence>
<feature type="compositionally biased region" description="Pro residues" evidence="1">
    <location>
        <begin position="81"/>
        <end position="102"/>
    </location>
</feature>
<feature type="compositionally biased region" description="Pro residues" evidence="1">
    <location>
        <begin position="60"/>
        <end position="71"/>
    </location>
</feature>
<organism evidence="2">
    <name type="scientific">Human herpesvirus 1</name>
    <name type="common">HHV-1</name>
    <name type="synonym">Human herpes simplex virus 1</name>
    <dbReference type="NCBI Taxonomy" id="10298"/>
    <lineage>
        <taxon>Viruses</taxon>
        <taxon>Duplodnaviria</taxon>
        <taxon>Heunggongvirae</taxon>
        <taxon>Peploviricota</taxon>
        <taxon>Herviviricetes</taxon>
        <taxon>Herpesvirales</taxon>
        <taxon>Orthoherpesviridae</taxon>
        <taxon>Alphaherpesvirinae</taxon>
        <taxon>Simplexvirus</taxon>
        <taxon>Simplexvirus humanalpha1</taxon>
    </lineage>
</organism>
<dbReference type="EMBL" id="MH160376">
    <property type="protein sequence ID" value="AWO70801.1"/>
    <property type="molecule type" value="Genomic_DNA"/>
</dbReference>
<feature type="compositionally biased region" description="Basic and acidic residues" evidence="1">
    <location>
        <begin position="439"/>
        <end position="449"/>
    </location>
</feature>
<name>A0A2U9A8H7_HHV1</name>